<evidence type="ECO:0000313" key="8">
    <source>
        <dbReference type="Proteomes" id="UP000256253"/>
    </source>
</evidence>
<dbReference type="Gene3D" id="3.90.76.10">
    <property type="entry name" value="Dipeptide-binding Protein, Domain 1"/>
    <property type="match status" value="1"/>
</dbReference>
<keyword evidence="8" id="KW-1185">Reference proteome</keyword>
<dbReference type="Gene3D" id="3.10.105.10">
    <property type="entry name" value="Dipeptide-binding Protein, Domain 3"/>
    <property type="match status" value="1"/>
</dbReference>
<feature type="signal peptide" evidence="5">
    <location>
        <begin position="1"/>
        <end position="33"/>
    </location>
</feature>
<evidence type="ECO:0000256" key="1">
    <source>
        <dbReference type="ARBA" id="ARBA00004193"/>
    </source>
</evidence>
<keyword evidence="4 5" id="KW-0732">Signal</keyword>
<comment type="similarity">
    <text evidence="2">Belongs to the bacterial solute-binding protein 5 family.</text>
</comment>
<dbReference type="AlphaFoldDB" id="A0A3D9UJG4"/>
<feature type="domain" description="Solute-binding protein family 5" evidence="6">
    <location>
        <begin position="114"/>
        <end position="461"/>
    </location>
</feature>
<dbReference type="Pfam" id="PF00496">
    <property type="entry name" value="SBP_bac_5"/>
    <property type="match status" value="1"/>
</dbReference>
<dbReference type="InterPro" id="IPR023765">
    <property type="entry name" value="SBP_5_CS"/>
</dbReference>
<sequence>MDFMTPAAQPTRRSFLGLVGAMSAAAALTSTLAACGTKPEDRTSSGGSPSSANASGTITAGISYELGTNGFDPMTTTAALTVAANWHTMEGLTEISPVGKREVFPALGSALPKKVDDKTYEVTLRDGAKFHDGSDVTTDDVVYSFERVLDPKTESLYSTFIAFLDKVTKKDAKTVTISLKYPFTLVAERIAVVKIVPKAAASKDPKAFDANPVGTGPYKMTDNSSTSKQIVFERFDGYTGQHPAKAAKMIWKVMPDDSTRQNALTSKAIQAMDLVPDLSVKSLESTSKVEAVQGFALLFAMFNCGSKPFDDVRNRQAIMYAIDMNKVVDTAYLGNATPATSFVQESHPAYKKAKVVYTYDQAKAKELLGQTGLKKIRMLCTDHAWVKKATPIIKESLEAAGLTVEFDQKKSADVYNTIDGKPAAYDMVIAPGDPSVFGSDADLLMRWWYAADTWTDRRMHWKGSSSYKQVQTLLDAAAKLDGEPQKAKWGELFDVISQNIPLYPLFHRKATTAWDDASLPGFAPIALTGLSFVDVGSTK</sequence>
<dbReference type="InterPro" id="IPR030678">
    <property type="entry name" value="Peptide/Ni-bd"/>
</dbReference>
<comment type="caution">
    <text evidence="7">The sequence shown here is derived from an EMBL/GenBank/DDBJ whole genome shotgun (WGS) entry which is preliminary data.</text>
</comment>
<accession>A0A3D9UJG4</accession>
<organism evidence="7 8">
    <name type="scientific">Calidifontibacter indicus</name>
    <dbReference type="NCBI Taxonomy" id="419650"/>
    <lineage>
        <taxon>Bacteria</taxon>
        <taxon>Bacillati</taxon>
        <taxon>Actinomycetota</taxon>
        <taxon>Actinomycetes</taxon>
        <taxon>Micrococcales</taxon>
        <taxon>Dermacoccaceae</taxon>
        <taxon>Calidifontibacter</taxon>
    </lineage>
</organism>
<dbReference type="Gene3D" id="3.40.190.10">
    <property type="entry name" value="Periplasmic binding protein-like II"/>
    <property type="match status" value="1"/>
</dbReference>
<dbReference type="InterPro" id="IPR039424">
    <property type="entry name" value="SBP_5"/>
</dbReference>
<reference evidence="7 8" key="1">
    <citation type="submission" date="2018-08" db="EMBL/GenBank/DDBJ databases">
        <title>Sequencing the genomes of 1000 actinobacteria strains.</title>
        <authorList>
            <person name="Klenk H.-P."/>
        </authorList>
    </citation>
    <scope>NUCLEOTIDE SEQUENCE [LARGE SCALE GENOMIC DNA]</scope>
    <source>
        <strain evidence="7 8">DSM 22967</strain>
    </source>
</reference>
<dbReference type="PANTHER" id="PTHR30290:SF9">
    <property type="entry name" value="OLIGOPEPTIDE-BINDING PROTEIN APPA"/>
    <property type="match status" value="1"/>
</dbReference>
<dbReference type="Proteomes" id="UP000256253">
    <property type="component" value="Unassembled WGS sequence"/>
</dbReference>
<evidence type="ECO:0000259" key="6">
    <source>
        <dbReference type="Pfam" id="PF00496"/>
    </source>
</evidence>
<dbReference type="PROSITE" id="PS51318">
    <property type="entry name" value="TAT"/>
    <property type="match status" value="1"/>
</dbReference>
<keyword evidence="3" id="KW-0813">Transport</keyword>
<dbReference type="PROSITE" id="PS01040">
    <property type="entry name" value="SBP_BACTERIAL_5"/>
    <property type="match status" value="1"/>
</dbReference>
<dbReference type="EMBL" id="QTUA01000001">
    <property type="protein sequence ID" value="REF29582.1"/>
    <property type="molecule type" value="Genomic_DNA"/>
</dbReference>
<dbReference type="GO" id="GO:0042597">
    <property type="term" value="C:periplasmic space"/>
    <property type="evidence" value="ECO:0007669"/>
    <property type="project" value="UniProtKB-ARBA"/>
</dbReference>
<dbReference type="PIRSF" id="PIRSF002741">
    <property type="entry name" value="MppA"/>
    <property type="match status" value="1"/>
</dbReference>
<proteinExistence type="inferred from homology"/>
<dbReference type="GO" id="GO:1904680">
    <property type="term" value="F:peptide transmembrane transporter activity"/>
    <property type="evidence" value="ECO:0007669"/>
    <property type="project" value="TreeGrafter"/>
</dbReference>
<protein>
    <submittedName>
        <fullName evidence="7">Peptide/nickel transport system substrate-binding protein</fullName>
    </submittedName>
</protein>
<dbReference type="GO" id="GO:0043190">
    <property type="term" value="C:ATP-binding cassette (ABC) transporter complex"/>
    <property type="evidence" value="ECO:0007669"/>
    <property type="project" value="InterPro"/>
</dbReference>
<evidence type="ECO:0000313" key="7">
    <source>
        <dbReference type="EMBL" id="REF29582.1"/>
    </source>
</evidence>
<comment type="subcellular location">
    <subcellularLocation>
        <location evidence="1">Cell membrane</location>
        <topology evidence="1">Lipid-anchor</topology>
    </subcellularLocation>
</comment>
<evidence type="ECO:0000256" key="2">
    <source>
        <dbReference type="ARBA" id="ARBA00005695"/>
    </source>
</evidence>
<dbReference type="GO" id="GO:0015833">
    <property type="term" value="P:peptide transport"/>
    <property type="evidence" value="ECO:0007669"/>
    <property type="project" value="TreeGrafter"/>
</dbReference>
<dbReference type="InterPro" id="IPR006311">
    <property type="entry name" value="TAT_signal"/>
</dbReference>
<name>A0A3D9UJG4_9MICO</name>
<dbReference type="SUPFAM" id="SSF53850">
    <property type="entry name" value="Periplasmic binding protein-like II"/>
    <property type="match status" value="1"/>
</dbReference>
<gene>
    <name evidence="7" type="ORF">DFJ65_0536</name>
</gene>
<dbReference type="PANTHER" id="PTHR30290">
    <property type="entry name" value="PERIPLASMIC BINDING COMPONENT OF ABC TRANSPORTER"/>
    <property type="match status" value="1"/>
</dbReference>
<evidence type="ECO:0000256" key="3">
    <source>
        <dbReference type="ARBA" id="ARBA00022448"/>
    </source>
</evidence>
<dbReference type="InterPro" id="IPR000914">
    <property type="entry name" value="SBP_5_dom"/>
</dbReference>
<feature type="chain" id="PRO_5017801986" evidence="5">
    <location>
        <begin position="34"/>
        <end position="539"/>
    </location>
</feature>
<evidence type="ECO:0000256" key="4">
    <source>
        <dbReference type="ARBA" id="ARBA00022729"/>
    </source>
</evidence>
<dbReference type="CDD" id="cd00995">
    <property type="entry name" value="PBP2_NikA_DppA_OppA_like"/>
    <property type="match status" value="1"/>
</dbReference>
<evidence type="ECO:0000256" key="5">
    <source>
        <dbReference type="SAM" id="SignalP"/>
    </source>
</evidence>